<dbReference type="Gene3D" id="2.60.40.1120">
    <property type="entry name" value="Carboxypeptidase-like, regulatory domain"/>
    <property type="match status" value="1"/>
</dbReference>
<evidence type="ECO:0000256" key="7">
    <source>
        <dbReference type="PROSITE-ProRule" id="PRU01360"/>
    </source>
</evidence>
<proteinExistence type="inferred from homology"/>
<dbReference type="HOGENOM" id="CLU_004317_0_2_10"/>
<dbReference type="eggNOG" id="COG4771">
    <property type="taxonomic scope" value="Bacteria"/>
</dbReference>
<dbReference type="Pfam" id="PF07660">
    <property type="entry name" value="STN"/>
    <property type="match status" value="1"/>
</dbReference>
<dbReference type="OrthoDB" id="9768177at2"/>
<keyword evidence="2 7" id="KW-0813">Transport</keyword>
<dbReference type="InterPro" id="IPR039426">
    <property type="entry name" value="TonB-dep_rcpt-like"/>
</dbReference>
<comment type="caution">
    <text evidence="9">The sequence shown here is derived from an EMBL/GenBank/DDBJ whole genome shotgun (WGS) entry which is preliminary data.</text>
</comment>
<dbReference type="GO" id="GO:0009279">
    <property type="term" value="C:cell outer membrane"/>
    <property type="evidence" value="ECO:0007669"/>
    <property type="project" value="UniProtKB-SubCell"/>
</dbReference>
<evidence type="ECO:0000313" key="9">
    <source>
        <dbReference type="EMBL" id="EJZ64642.1"/>
    </source>
</evidence>
<dbReference type="SMART" id="SM00965">
    <property type="entry name" value="STN"/>
    <property type="match status" value="1"/>
</dbReference>
<dbReference type="GeneID" id="77848416"/>
<keyword evidence="3 7" id="KW-1134">Transmembrane beta strand</keyword>
<dbReference type="Pfam" id="PF13715">
    <property type="entry name" value="CarbopepD_reg_2"/>
    <property type="match status" value="1"/>
</dbReference>
<dbReference type="NCBIfam" id="TIGR04057">
    <property type="entry name" value="SusC_RagA_signa"/>
    <property type="match status" value="1"/>
</dbReference>
<dbReference type="Proteomes" id="UP000006044">
    <property type="component" value="Unassembled WGS sequence"/>
</dbReference>
<organism evidence="9 10">
    <name type="scientific">Barnesiella intestinihominis YIT 11860</name>
    <dbReference type="NCBI Taxonomy" id="742726"/>
    <lineage>
        <taxon>Bacteria</taxon>
        <taxon>Pseudomonadati</taxon>
        <taxon>Bacteroidota</taxon>
        <taxon>Bacteroidia</taxon>
        <taxon>Bacteroidales</taxon>
        <taxon>Barnesiellaceae</taxon>
        <taxon>Barnesiella</taxon>
    </lineage>
</organism>
<comment type="subcellular location">
    <subcellularLocation>
        <location evidence="1 7">Cell outer membrane</location>
        <topology evidence="1 7">Multi-pass membrane protein</topology>
    </subcellularLocation>
</comment>
<keyword evidence="10" id="KW-1185">Reference proteome</keyword>
<dbReference type="InterPro" id="IPR012910">
    <property type="entry name" value="Plug_dom"/>
</dbReference>
<feature type="domain" description="Secretin/TonB short N-terminal" evidence="8">
    <location>
        <begin position="54"/>
        <end position="106"/>
    </location>
</feature>
<dbReference type="PATRIC" id="fig|742726.3.peg.1194"/>
<dbReference type="SUPFAM" id="SSF49464">
    <property type="entry name" value="Carboxypeptidase regulatory domain-like"/>
    <property type="match status" value="1"/>
</dbReference>
<name>K0WZS8_9BACT</name>
<accession>K0WZS8</accession>
<protein>
    <submittedName>
        <fullName evidence="9">SusC/RagA family TonB-linked outer membrane protein</fullName>
    </submittedName>
</protein>
<comment type="similarity">
    <text evidence="7">Belongs to the TonB-dependent receptor family.</text>
</comment>
<dbReference type="PROSITE" id="PS52016">
    <property type="entry name" value="TONB_DEPENDENT_REC_3"/>
    <property type="match status" value="1"/>
</dbReference>
<reference evidence="9 10" key="1">
    <citation type="submission" date="2012-08" db="EMBL/GenBank/DDBJ databases">
        <title>The Genome Sequence of Barnesiella intestinihominis YIT 11860.</title>
        <authorList>
            <consortium name="The Broad Institute Genome Sequencing Platform"/>
            <person name="Earl A."/>
            <person name="Ward D."/>
            <person name="Feldgarden M."/>
            <person name="Gevers D."/>
            <person name="Morotomi M."/>
            <person name="Walker B."/>
            <person name="Young S.K."/>
            <person name="Zeng Q."/>
            <person name="Gargeya S."/>
            <person name="Fitzgerald M."/>
            <person name="Haas B."/>
            <person name="Abouelleil A."/>
            <person name="Alvarado L."/>
            <person name="Arachchi H.M."/>
            <person name="Berlin A.M."/>
            <person name="Chapman S.B."/>
            <person name="Goldberg J."/>
            <person name="Griggs A."/>
            <person name="Gujja S."/>
            <person name="Hansen M."/>
            <person name="Howarth C."/>
            <person name="Imamovic A."/>
            <person name="Larimer J."/>
            <person name="McCowen C."/>
            <person name="Montmayeur A."/>
            <person name="Murphy C."/>
            <person name="Neiman D."/>
            <person name="Pearson M."/>
            <person name="Priest M."/>
            <person name="Roberts A."/>
            <person name="Saif S."/>
            <person name="Shea T."/>
            <person name="Sisk P."/>
            <person name="Sykes S."/>
            <person name="Wortman J."/>
            <person name="Nusbaum C."/>
            <person name="Birren B."/>
        </authorList>
    </citation>
    <scope>NUCLEOTIDE SEQUENCE [LARGE SCALE GENOMIC DNA]</scope>
    <source>
        <strain evidence="9 10">YIT 11860</strain>
    </source>
</reference>
<dbReference type="Pfam" id="PF07715">
    <property type="entry name" value="Plug"/>
    <property type="match status" value="1"/>
</dbReference>
<dbReference type="InterPro" id="IPR011662">
    <property type="entry name" value="Secretin/TonB_short_N"/>
</dbReference>
<dbReference type="RefSeq" id="WP_008861610.1">
    <property type="nucleotide sequence ID" value="NZ_JH815204.1"/>
</dbReference>
<keyword evidence="4 7" id="KW-0812">Transmembrane</keyword>
<evidence type="ECO:0000259" key="8">
    <source>
        <dbReference type="SMART" id="SM00965"/>
    </source>
</evidence>
<dbReference type="SUPFAM" id="SSF56935">
    <property type="entry name" value="Porins"/>
    <property type="match status" value="1"/>
</dbReference>
<dbReference type="EMBL" id="ADLE01000008">
    <property type="protein sequence ID" value="EJZ64642.1"/>
    <property type="molecule type" value="Genomic_DNA"/>
</dbReference>
<dbReference type="InterPro" id="IPR008969">
    <property type="entry name" value="CarboxyPept-like_regulatory"/>
</dbReference>
<evidence type="ECO:0000256" key="6">
    <source>
        <dbReference type="ARBA" id="ARBA00023237"/>
    </source>
</evidence>
<evidence type="ECO:0000256" key="1">
    <source>
        <dbReference type="ARBA" id="ARBA00004571"/>
    </source>
</evidence>
<keyword evidence="5 7" id="KW-0472">Membrane</keyword>
<evidence type="ECO:0000256" key="4">
    <source>
        <dbReference type="ARBA" id="ARBA00022692"/>
    </source>
</evidence>
<evidence type="ECO:0000256" key="3">
    <source>
        <dbReference type="ARBA" id="ARBA00022452"/>
    </source>
</evidence>
<dbReference type="InterPro" id="IPR023996">
    <property type="entry name" value="TonB-dep_OMP_SusC/RagA"/>
</dbReference>
<evidence type="ECO:0000313" key="10">
    <source>
        <dbReference type="Proteomes" id="UP000006044"/>
    </source>
</evidence>
<dbReference type="InterPro" id="IPR023997">
    <property type="entry name" value="TonB-dep_OMP_SusC/RagA_CS"/>
</dbReference>
<dbReference type="Gene3D" id="2.40.170.20">
    <property type="entry name" value="TonB-dependent receptor, beta-barrel domain"/>
    <property type="match status" value="1"/>
</dbReference>
<dbReference type="InterPro" id="IPR036942">
    <property type="entry name" value="Beta-barrel_TonB_sf"/>
</dbReference>
<dbReference type="AlphaFoldDB" id="K0WZS8"/>
<dbReference type="Gene3D" id="2.170.130.10">
    <property type="entry name" value="TonB-dependent receptor, plug domain"/>
    <property type="match status" value="1"/>
</dbReference>
<evidence type="ECO:0000256" key="5">
    <source>
        <dbReference type="ARBA" id="ARBA00023136"/>
    </source>
</evidence>
<gene>
    <name evidence="9" type="ORF">HMPREF9448_01122</name>
</gene>
<sequence>MKKIIKHRLRQFILLFFFIGNVGMLAAQSQRVTIELKNATLKELFSIVEKQTSYRFAYRNVVLDESNDVSISVKNKSVPEVLDEVFKNKGLDYNIVSDKSIVVFDKRPNLGKSSREQVTVKGIVYDETEVPVIGANIVVKGANVGTVSNIDGKFSINAPADGVLEVSYVGYNKEEVEINGRTSLRIDIRPVVLDEVVVVAYGTQKKSSVTGAIDVISSKTIEQVPVSNIAYSLQGTVPGLIITDNGGKPGSTPSLNIRAIGTMSSTEPLVIIDGVPAGLGDFYALSSTDVESVSVLKDASSAAIYGSRASNGVLLVTTKKGNKDKNPTVDISYTASMQTPTKVPELNNSWDYAILVNESYVQAGENPLYTDEEIQMMRDGSNPDYYANTNWWKSAVKSNDSMHQANVRVSGGTAKSAYMISGGYTSQQGLVQFTDFSKYNARANVSTQIVDNFDVMAGVSYYRSNSKEPDHYSDFFEAVLNMPPYLPVKRANGDWGHLNNEDTNPVAWITEGGHTKSYDNNLLMNGMANWEIIPGLRAKAQFSWNLWEVGSSSIYKTITFVNEDGSHKYSNDPNSVSRSMTERSQTTLQTTLEYEKKIQNHFFKVLAGFTDEHYKSHWVGANRKNIPDNNLEEIDGATGTGDLKDNWGNSDEWRMYSYFGRANYDFDSRYFLEFNLRYDGSSRLAPGHQYTLFPSGSIGWRISEEKFMEPIRTVVDNLKLRASYGQLGNQTISLYQYANVMANNPKEYMFGHQWVPGSYLNILPNYDLGWETSTMLDIGVDFNLFNNRLIGAYDWYRKKTDGILLDLPVSGVIGIPVSVQNAGVMASWGHELQLTWRDKVNEFNYGVTLSFSDQMNEVLDLKGTGPHIYDRTVIAEGKPLNTLYGYKCLGFFTSEEEIQNSPKPEGYASQIKVGDLKYADLSGPNGVPDGKIDSYDKTDIGWSAPRYMFGLDFSGEYKGFDFRVFFQGVGKRDEFIYGGIVLNPTSKSLLEDRWNPERSVQENLAHAKLPRYVNGQQNNYEISDFYVKSAAYLRLKNLQLGYTLPKNWTRKICFEKVRFSISANNLFTLTSYPYVDPEGPSGGAYYPQLRSFTFGVELTIGKN</sequence>
<dbReference type="NCBIfam" id="TIGR04056">
    <property type="entry name" value="OMP_RagA_SusC"/>
    <property type="match status" value="1"/>
</dbReference>
<evidence type="ECO:0000256" key="2">
    <source>
        <dbReference type="ARBA" id="ARBA00022448"/>
    </source>
</evidence>
<dbReference type="InterPro" id="IPR037066">
    <property type="entry name" value="Plug_dom_sf"/>
</dbReference>
<keyword evidence="6 7" id="KW-0998">Cell outer membrane</keyword>
<dbReference type="STRING" id="742726.HMPREF9448_01122"/>